<gene>
    <name evidence="2" type="ORF">CTEN210_00403</name>
</gene>
<proteinExistence type="predicted"/>
<feature type="signal peptide" evidence="1">
    <location>
        <begin position="1"/>
        <end position="20"/>
    </location>
</feature>
<comment type="caution">
    <text evidence="2">The sequence shown here is derived from an EMBL/GenBank/DDBJ whole genome shotgun (WGS) entry which is preliminary data.</text>
</comment>
<protein>
    <submittedName>
        <fullName evidence="2">Uncharacterized protein</fullName>
    </submittedName>
</protein>
<name>A0AAD3CE20_9STRA</name>
<organism evidence="2 3">
    <name type="scientific">Chaetoceros tenuissimus</name>
    <dbReference type="NCBI Taxonomy" id="426638"/>
    <lineage>
        <taxon>Eukaryota</taxon>
        <taxon>Sar</taxon>
        <taxon>Stramenopiles</taxon>
        <taxon>Ochrophyta</taxon>
        <taxon>Bacillariophyta</taxon>
        <taxon>Coscinodiscophyceae</taxon>
        <taxon>Chaetocerotophycidae</taxon>
        <taxon>Chaetocerotales</taxon>
        <taxon>Chaetocerotaceae</taxon>
        <taxon>Chaetoceros</taxon>
    </lineage>
</organism>
<sequence>MMKLAVFYITILVHASVTCAFVSNNLNAFHKRLDTKLYGEVSDEMHENFRKLGFRKPKPIRRSAVSNQNNETNARKTFQASIKNAYQKPIPSARQKFQASIKNAYHRQMKTPKPIIRRTAVGPRDEESIRDRIMNSFRRPCDVDIKADINITTEYYELEFLIDKK</sequence>
<dbReference type="AlphaFoldDB" id="A0AAD3CE20"/>
<evidence type="ECO:0000313" key="2">
    <source>
        <dbReference type="EMBL" id="GFH43929.1"/>
    </source>
</evidence>
<dbReference type="EMBL" id="BLLK01000019">
    <property type="protein sequence ID" value="GFH43929.1"/>
    <property type="molecule type" value="Genomic_DNA"/>
</dbReference>
<evidence type="ECO:0000256" key="1">
    <source>
        <dbReference type="SAM" id="SignalP"/>
    </source>
</evidence>
<reference evidence="2 3" key="1">
    <citation type="journal article" date="2021" name="Sci. Rep.">
        <title>The genome of the diatom Chaetoceros tenuissimus carries an ancient integrated fragment of an extant virus.</title>
        <authorList>
            <person name="Hongo Y."/>
            <person name="Kimura K."/>
            <person name="Takaki Y."/>
            <person name="Yoshida Y."/>
            <person name="Baba S."/>
            <person name="Kobayashi G."/>
            <person name="Nagasaki K."/>
            <person name="Hano T."/>
            <person name="Tomaru Y."/>
        </authorList>
    </citation>
    <scope>NUCLEOTIDE SEQUENCE [LARGE SCALE GENOMIC DNA]</scope>
    <source>
        <strain evidence="2 3">NIES-3715</strain>
    </source>
</reference>
<dbReference type="Proteomes" id="UP001054902">
    <property type="component" value="Unassembled WGS sequence"/>
</dbReference>
<evidence type="ECO:0000313" key="3">
    <source>
        <dbReference type="Proteomes" id="UP001054902"/>
    </source>
</evidence>
<keyword evidence="3" id="KW-1185">Reference proteome</keyword>
<feature type="chain" id="PRO_5042075612" evidence="1">
    <location>
        <begin position="21"/>
        <end position="165"/>
    </location>
</feature>
<accession>A0AAD3CE20</accession>
<keyword evidence="1" id="KW-0732">Signal</keyword>